<dbReference type="Proteomes" id="UP000287601">
    <property type="component" value="Chromosome"/>
</dbReference>
<evidence type="ECO:0000259" key="3">
    <source>
        <dbReference type="PROSITE" id="PS51272"/>
    </source>
</evidence>
<dbReference type="AlphaFoldDB" id="A0A410PUA1"/>
<feature type="domain" description="SLH" evidence="3">
    <location>
        <begin position="714"/>
        <end position="777"/>
    </location>
</feature>
<name>A0A410PUA1_9FIRM</name>
<organism evidence="4 5">
    <name type="scientific">Aminipila luticellarii</name>
    <dbReference type="NCBI Taxonomy" id="2507160"/>
    <lineage>
        <taxon>Bacteria</taxon>
        <taxon>Bacillati</taxon>
        <taxon>Bacillota</taxon>
        <taxon>Clostridia</taxon>
        <taxon>Peptostreptococcales</taxon>
        <taxon>Anaerovoracaceae</taxon>
        <taxon>Aminipila</taxon>
    </lineage>
</organism>
<feature type="signal peptide" evidence="2">
    <location>
        <begin position="1"/>
        <end position="31"/>
    </location>
</feature>
<dbReference type="Gene3D" id="1.50.10.20">
    <property type="match status" value="1"/>
</dbReference>
<dbReference type="RefSeq" id="WP_128745144.1">
    <property type="nucleotide sequence ID" value="NZ_CP035281.1"/>
</dbReference>
<dbReference type="EMBL" id="CP035281">
    <property type="protein sequence ID" value="QAT42494.1"/>
    <property type="molecule type" value="Genomic_DNA"/>
</dbReference>
<feature type="chain" id="PRO_5019520556" evidence="2">
    <location>
        <begin position="32"/>
        <end position="903"/>
    </location>
</feature>
<dbReference type="Pfam" id="PF14478">
    <property type="entry name" value="DUF4430"/>
    <property type="match status" value="1"/>
</dbReference>
<dbReference type="PROSITE" id="PS51272">
    <property type="entry name" value="SLH"/>
    <property type="match status" value="3"/>
</dbReference>
<keyword evidence="5" id="KW-1185">Reference proteome</keyword>
<evidence type="ECO:0000313" key="4">
    <source>
        <dbReference type="EMBL" id="QAT42494.1"/>
    </source>
</evidence>
<dbReference type="InterPro" id="IPR008930">
    <property type="entry name" value="Terpenoid_cyclase/PrenylTrfase"/>
</dbReference>
<evidence type="ECO:0000256" key="2">
    <source>
        <dbReference type="SAM" id="SignalP"/>
    </source>
</evidence>
<protein>
    <submittedName>
        <fullName evidence="4">DUF4430 domain-containing protein</fullName>
    </submittedName>
</protein>
<evidence type="ECO:0000313" key="5">
    <source>
        <dbReference type="Proteomes" id="UP000287601"/>
    </source>
</evidence>
<dbReference type="KEGG" id="amij:EQM06_04190"/>
<reference evidence="4 5" key="1">
    <citation type="submission" date="2019-01" db="EMBL/GenBank/DDBJ databases">
        <title>Draft genomes of a novel of Aminipila strains.</title>
        <authorList>
            <person name="Ma S."/>
        </authorList>
    </citation>
    <scope>NUCLEOTIDE SEQUENCE [LARGE SCALE GENOMIC DNA]</scope>
    <source>
        <strain evidence="5">JN-39</strain>
    </source>
</reference>
<dbReference type="OrthoDB" id="1947068at2"/>
<dbReference type="InterPro" id="IPR001119">
    <property type="entry name" value="SLH_dom"/>
</dbReference>
<keyword evidence="2" id="KW-0732">Signal</keyword>
<gene>
    <name evidence="4" type="ORF">EQM06_04190</name>
</gene>
<evidence type="ECO:0000256" key="1">
    <source>
        <dbReference type="ARBA" id="ARBA00022737"/>
    </source>
</evidence>
<keyword evidence="1" id="KW-0677">Repeat</keyword>
<dbReference type="Gene3D" id="2.170.130.30">
    <property type="match status" value="1"/>
</dbReference>
<feature type="domain" description="SLH" evidence="3">
    <location>
        <begin position="846"/>
        <end position="903"/>
    </location>
</feature>
<feature type="domain" description="SLH" evidence="3">
    <location>
        <begin position="778"/>
        <end position="842"/>
    </location>
</feature>
<accession>A0A410PUA1</accession>
<dbReference type="Pfam" id="PF00395">
    <property type="entry name" value="SLH"/>
    <property type="match status" value="3"/>
</dbReference>
<dbReference type="InterPro" id="IPR027954">
    <property type="entry name" value="Transcobalamin-like_C"/>
</dbReference>
<proteinExistence type="predicted"/>
<sequence length="903" mass="99440">MSTRNQVLKKSIAFLLVLIMTLTMMPLTTFADSSDEEVDSTGEDQQNYSTESQIKDITEKIAAVYAEKGADWWGTSGTWWDATGMSAYKKAFSDTAKDISDDSKQAFINKTISDITSLGTTVSTNANKLANAVNGMSAWGYDPTALWTVNKTRINAVEQLNNIKLEDATKSWYSTIAPYVLLSLNQGEYSSDTLKNQYVDYLLGELENVDWSWGVDTPAMILQGLAPYYNREDVKPEIDKMLVTLSEKQTENGSYGSANSDASVIVALAQLGINPHTDSRFIKDGKSLMDGLLTYKMPSDDGFGYSDGVYNEYATQQSFLALIAASEVMKNGLPYNIYDFSKESKSAAYANGAGGKEADPADPISEKEMKVNFTLKADSGVWIPRTTVTLKSDATVYHAFTKALDEKDFSYVITNKNYVSSITNASGKSLVEFDKGKHSGWLYKVNDELPDIALTKYKLHDGDNVVWYYTNDWTKDPDAVEAAGGKAAIKEFEELTKENTVGRIEVEATIDKDGKGSADVSAKDISDAIAAAEKDDQNSGIQPKKEIKIVINADSKINEIKTKLPEAAVTELGKKVDVLTVQTPIANIRLDKQNLDYLLKSADGDVIFTVKKVELEKKAELTEENKSNLQEKIKGGFIFDFNLVTGDKKVSQFADNLQISVPYAAAESENSNGIVAYYIKDKGSLEIMKNCVYDLQTKMLSFSTDHFSSYAVGYRNISFNDISKHWAKDQIVFLAARDVVKGINDAGFAPDDKITRAEFVQMLANLAGADLSAYGDPKFKDVKAGEWFAGSAAWAEEKGLVTGSLENGGGLSFDPNDSITRQDMSVILSRYMSKIENKKLEEVNKEVEFRDKEEIGKYAASAVIELQKAGVINGKTVDIFAPKESATRAECSKMISVLMQNYL</sequence>
<dbReference type="SUPFAM" id="SSF48239">
    <property type="entry name" value="Terpenoid cyclases/Protein prenyltransferases"/>
    <property type="match status" value="1"/>
</dbReference>